<dbReference type="GO" id="GO:0046872">
    <property type="term" value="F:metal ion binding"/>
    <property type="evidence" value="ECO:0007669"/>
    <property type="project" value="UniProtKB-UniRule"/>
</dbReference>
<name>A0AB34JX61_PRYPA</name>
<dbReference type="AlphaFoldDB" id="A0AB34JX61"/>
<dbReference type="GO" id="GO:0006777">
    <property type="term" value="P:Mo-molybdopterin cofactor biosynthetic process"/>
    <property type="evidence" value="ECO:0007669"/>
    <property type="project" value="UniProtKB-UniRule"/>
</dbReference>
<keyword evidence="3" id="KW-0479">Metal-binding</keyword>
<dbReference type="GO" id="GO:0061599">
    <property type="term" value="F:molybdopterin molybdotransferase activity"/>
    <property type="evidence" value="ECO:0007669"/>
    <property type="project" value="UniProtKB-UniRule"/>
</dbReference>
<reference evidence="7 8" key="1">
    <citation type="journal article" date="2024" name="Science">
        <title>Giant polyketide synthase enzymes in the biosynthesis of giant marine polyether toxins.</title>
        <authorList>
            <person name="Fallon T.R."/>
            <person name="Shende V.V."/>
            <person name="Wierzbicki I.H."/>
            <person name="Pendleton A.L."/>
            <person name="Watervoot N.F."/>
            <person name="Auber R.P."/>
            <person name="Gonzalez D.J."/>
            <person name="Wisecaver J.H."/>
            <person name="Moore B.S."/>
        </authorList>
    </citation>
    <scope>NUCLEOTIDE SEQUENCE [LARGE SCALE GENOMIC DNA]</scope>
    <source>
        <strain evidence="7 8">12B1</strain>
    </source>
</reference>
<dbReference type="Pfam" id="PF03453">
    <property type="entry name" value="MoeA_N"/>
    <property type="match status" value="1"/>
</dbReference>
<accession>A0AB34JX61</accession>
<comment type="cofactor">
    <cofactor evidence="3">
        <name>Mg(2+)</name>
        <dbReference type="ChEBI" id="CHEBI:18420"/>
    </cofactor>
</comment>
<comment type="catalytic activity">
    <reaction evidence="3">
        <text>adenylyl-molybdopterin + molybdate = Mo-molybdopterin + AMP + H(+)</text>
        <dbReference type="Rhea" id="RHEA:35047"/>
        <dbReference type="ChEBI" id="CHEBI:15378"/>
        <dbReference type="ChEBI" id="CHEBI:36264"/>
        <dbReference type="ChEBI" id="CHEBI:62727"/>
        <dbReference type="ChEBI" id="CHEBI:71302"/>
        <dbReference type="ChEBI" id="CHEBI:456215"/>
    </reaction>
</comment>
<comment type="caution">
    <text evidence="7">The sequence shown here is derived from an EMBL/GenBank/DDBJ whole genome shotgun (WGS) entry which is preliminary data.</text>
</comment>
<organism evidence="7 8">
    <name type="scientific">Prymnesium parvum</name>
    <name type="common">Toxic golden alga</name>
    <dbReference type="NCBI Taxonomy" id="97485"/>
    <lineage>
        <taxon>Eukaryota</taxon>
        <taxon>Haptista</taxon>
        <taxon>Haptophyta</taxon>
        <taxon>Prymnesiophyceae</taxon>
        <taxon>Prymnesiales</taxon>
        <taxon>Prymnesiaceae</taxon>
        <taxon>Prymnesium</taxon>
    </lineage>
</organism>
<feature type="domain" description="MoeA N-terminal and linker" evidence="5">
    <location>
        <begin position="43"/>
        <end position="92"/>
    </location>
</feature>
<dbReference type="GO" id="GO:0005524">
    <property type="term" value="F:ATP binding"/>
    <property type="evidence" value="ECO:0007669"/>
    <property type="project" value="UniProtKB-UniRule"/>
</dbReference>
<comment type="function">
    <text evidence="3">Catalyzes two steps in the biosynthesis of the molybdenum cofactor. In the first step, molybdopterin is adenylated. Subsequently, molybdate is inserted into adenylated molybdopterin and AMP is released.</text>
</comment>
<comment type="similarity">
    <text evidence="3">Belongs to the MoeA family.</text>
</comment>
<evidence type="ECO:0000256" key="1">
    <source>
        <dbReference type="ARBA" id="ARBA00007589"/>
    </source>
</evidence>
<dbReference type="SUPFAM" id="SSF63867">
    <property type="entry name" value="MoeA C-terminal domain-like"/>
    <property type="match status" value="1"/>
</dbReference>
<comment type="similarity">
    <text evidence="1">In the N-terminal section; belongs to the MoaB/Mog family.</text>
</comment>
<dbReference type="GO" id="GO:0005829">
    <property type="term" value="C:cytosol"/>
    <property type="evidence" value="ECO:0007669"/>
    <property type="project" value="TreeGrafter"/>
</dbReference>
<evidence type="ECO:0000256" key="4">
    <source>
        <dbReference type="SAM" id="MobiDB-lite"/>
    </source>
</evidence>
<comment type="pathway">
    <text evidence="3">Cofactor biosynthesis; molybdopterin biosynthesis.</text>
</comment>
<dbReference type="Proteomes" id="UP001515480">
    <property type="component" value="Unassembled WGS sequence"/>
</dbReference>
<dbReference type="InterPro" id="IPR036425">
    <property type="entry name" value="MoaB/Mog-like_dom_sf"/>
</dbReference>
<proteinExistence type="inferred from homology"/>
<evidence type="ECO:0000259" key="5">
    <source>
        <dbReference type="Pfam" id="PF03453"/>
    </source>
</evidence>
<evidence type="ECO:0000256" key="2">
    <source>
        <dbReference type="ARBA" id="ARBA00023150"/>
    </source>
</evidence>
<dbReference type="InterPro" id="IPR036688">
    <property type="entry name" value="MoeA_C_domain_IV_sf"/>
</dbReference>
<dbReference type="InterPro" id="IPR005110">
    <property type="entry name" value="MoeA_linker/N"/>
</dbReference>
<dbReference type="EMBL" id="JBGBPQ010000004">
    <property type="protein sequence ID" value="KAL1525009.1"/>
    <property type="molecule type" value="Genomic_DNA"/>
</dbReference>
<keyword evidence="3" id="KW-0808">Transferase</keyword>
<dbReference type="Gene3D" id="2.40.340.10">
    <property type="entry name" value="MoeA, C-terminal, domain IV"/>
    <property type="match status" value="1"/>
</dbReference>
<gene>
    <name evidence="7" type="ORF">AB1Y20_019885</name>
</gene>
<comment type="catalytic activity">
    <reaction evidence="3">
        <text>molybdopterin + ATP + H(+) = adenylyl-molybdopterin + diphosphate</text>
        <dbReference type="Rhea" id="RHEA:31331"/>
        <dbReference type="ChEBI" id="CHEBI:15378"/>
        <dbReference type="ChEBI" id="CHEBI:30616"/>
        <dbReference type="ChEBI" id="CHEBI:33019"/>
        <dbReference type="ChEBI" id="CHEBI:58698"/>
        <dbReference type="ChEBI" id="CHEBI:62727"/>
    </reaction>
</comment>
<dbReference type="Gene3D" id="3.40.980.10">
    <property type="entry name" value="MoaB/Mog-like domain"/>
    <property type="match status" value="1"/>
</dbReference>
<feature type="region of interest" description="Disordered" evidence="4">
    <location>
        <begin position="21"/>
        <end position="56"/>
    </location>
</feature>
<dbReference type="Pfam" id="PF03454">
    <property type="entry name" value="MoeA_C"/>
    <property type="match status" value="1"/>
</dbReference>
<dbReference type="SUPFAM" id="SSF63882">
    <property type="entry name" value="MoeA N-terminal region -like"/>
    <property type="match status" value="1"/>
</dbReference>
<keyword evidence="3" id="KW-0500">Molybdenum</keyword>
<dbReference type="InterPro" id="IPR038987">
    <property type="entry name" value="MoeA-like"/>
</dbReference>
<feature type="domain" description="MoeA C-terminal" evidence="6">
    <location>
        <begin position="250"/>
        <end position="323"/>
    </location>
</feature>
<keyword evidence="8" id="KW-1185">Reference proteome</keyword>
<dbReference type="SUPFAM" id="SSF53218">
    <property type="entry name" value="Molybdenum cofactor biosynthesis proteins"/>
    <property type="match status" value="1"/>
</dbReference>
<feature type="compositionally biased region" description="Low complexity" evidence="4">
    <location>
        <begin position="30"/>
        <end position="52"/>
    </location>
</feature>
<dbReference type="InterPro" id="IPR005111">
    <property type="entry name" value="MoeA_C_domain_IV"/>
</dbReference>
<dbReference type="GO" id="GO:0061598">
    <property type="term" value="F:molybdopterin adenylyltransferase activity"/>
    <property type="evidence" value="ECO:0007669"/>
    <property type="project" value="UniProtKB-UniRule"/>
</dbReference>
<keyword evidence="3" id="KW-0460">Magnesium</keyword>
<protein>
    <submittedName>
        <fullName evidence="7">Uncharacterized protein</fullName>
    </submittedName>
</protein>
<dbReference type="PANTHER" id="PTHR10192:SF5">
    <property type="entry name" value="GEPHYRIN"/>
    <property type="match status" value="1"/>
</dbReference>
<evidence type="ECO:0000313" key="8">
    <source>
        <dbReference type="Proteomes" id="UP001515480"/>
    </source>
</evidence>
<evidence type="ECO:0000256" key="3">
    <source>
        <dbReference type="RuleBase" id="RU365090"/>
    </source>
</evidence>
<evidence type="ECO:0000259" key="6">
    <source>
        <dbReference type="Pfam" id="PF03454"/>
    </source>
</evidence>
<evidence type="ECO:0000313" key="7">
    <source>
        <dbReference type="EMBL" id="KAL1525009.1"/>
    </source>
</evidence>
<keyword evidence="2 3" id="KW-0501">Molybdenum cofactor biosynthesis</keyword>
<dbReference type="PANTHER" id="PTHR10192">
    <property type="entry name" value="MOLYBDOPTERIN BIOSYNTHESIS PROTEIN"/>
    <property type="match status" value="1"/>
</dbReference>
<sequence>MEYSEALDVVLAHSITLPAVRDTRHTPRGSRTATPCAPTTPRASTPSSARATQGWNATPLGRGEAVYITTGAPLPPGADAVVQIEEATAVDDAGRAVSTATSTSARIGCAHHMRGGRHALAAPWLLLVARGGRLATRRASAQSASTWLRGAQCSAGGGESAPRRSGCWRRWAAAKWRWHAGRSSPCSRRATSWSTRSTRRRRLPRHAPHAPPLLVFVLPGNPVSAQVCFHLVVAPALAAAPSPRPRRLLARLEAEVKLDKERPEFHRARLSSTARGLLAHSTGEQISSRLLSCVGADALVELPAAADRGAPTIPAGALVSVLLIGDLARGDGAWMDLLPAALPPHSPRQQWEGTAAGGVYVGEEKQLEEEAALAEEALRGLCASCRLVVALGIPVDTVLRAGESGQMRRGFGSGLVFCMPAIAMAVPAALHAVMPLLPHALP</sequence>
<dbReference type="InterPro" id="IPR036135">
    <property type="entry name" value="MoeA_linker/N_sf"/>
</dbReference>
<dbReference type="Gene3D" id="2.170.190.11">
    <property type="entry name" value="Molybdopterin biosynthesis moea protein, domain 3"/>
    <property type="match status" value="1"/>
</dbReference>